<dbReference type="InterPro" id="IPR002052">
    <property type="entry name" value="DNA_methylase_N6_adenine_CS"/>
</dbReference>
<dbReference type="PROSITE" id="PS00092">
    <property type="entry name" value="N6_MTASE"/>
    <property type="match status" value="1"/>
</dbReference>
<organism evidence="5 6">
    <name type="scientific">Bacteroides fragilis</name>
    <dbReference type="NCBI Taxonomy" id="817"/>
    <lineage>
        <taxon>Bacteria</taxon>
        <taxon>Pseudomonadati</taxon>
        <taxon>Bacteroidota</taxon>
        <taxon>Bacteroidia</taxon>
        <taxon>Bacteroidales</taxon>
        <taxon>Bacteroidaceae</taxon>
        <taxon>Bacteroides</taxon>
    </lineage>
</organism>
<keyword evidence="5" id="KW-0347">Helicase</keyword>
<name>A0A396C6Z8_BACFG</name>
<evidence type="ECO:0000313" key="5">
    <source>
        <dbReference type="EMBL" id="RHH14492.1"/>
    </source>
</evidence>
<dbReference type="InterPro" id="IPR003356">
    <property type="entry name" value="DNA_methylase_A-5"/>
</dbReference>
<reference evidence="5 6" key="1">
    <citation type="submission" date="2018-08" db="EMBL/GenBank/DDBJ databases">
        <title>A genome reference for cultivated species of the human gut microbiota.</title>
        <authorList>
            <person name="Zou Y."/>
            <person name="Xue W."/>
            <person name="Luo G."/>
        </authorList>
    </citation>
    <scope>NUCLEOTIDE SEQUENCE [LARGE SCALE GENOMIC DNA]</scope>
    <source>
        <strain evidence="5 6">AM18-6</strain>
    </source>
</reference>
<comment type="similarity">
    <text evidence="1">Belongs to the N(4)/N(6)-methyltransferase family.</text>
</comment>
<proteinExistence type="inferred from homology"/>
<dbReference type="PROSITE" id="PS51194">
    <property type="entry name" value="HELICASE_CTER"/>
    <property type="match status" value="1"/>
</dbReference>
<dbReference type="CDD" id="cd02440">
    <property type="entry name" value="AdoMet_MTases"/>
    <property type="match status" value="1"/>
</dbReference>
<dbReference type="GO" id="GO:0004386">
    <property type="term" value="F:helicase activity"/>
    <property type="evidence" value="ECO:0007669"/>
    <property type="project" value="UniProtKB-KW"/>
</dbReference>
<evidence type="ECO:0000256" key="1">
    <source>
        <dbReference type="ARBA" id="ARBA00006594"/>
    </source>
</evidence>
<dbReference type="InterPro" id="IPR029063">
    <property type="entry name" value="SAM-dependent_MTases_sf"/>
</dbReference>
<evidence type="ECO:0000259" key="3">
    <source>
        <dbReference type="PROSITE" id="PS51192"/>
    </source>
</evidence>
<keyword evidence="5" id="KW-0547">Nucleotide-binding</keyword>
<dbReference type="Pfam" id="PF00271">
    <property type="entry name" value="Helicase_C"/>
    <property type="match status" value="1"/>
</dbReference>
<protein>
    <submittedName>
        <fullName evidence="5">Helicase</fullName>
    </submittedName>
</protein>
<dbReference type="Gene3D" id="3.40.50.300">
    <property type="entry name" value="P-loop containing nucleotide triphosphate hydrolases"/>
    <property type="match status" value="2"/>
</dbReference>
<feature type="domain" description="Helicase ATP-binding" evidence="3">
    <location>
        <begin position="483"/>
        <end position="645"/>
    </location>
</feature>
<dbReference type="GO" id="GO:0032259">
    <property type="term" value="P:methylation"/>
    <property type="evidence" value="ECO:0007669"/>
    <property type="project" value="InterPro"/>
</dbReference>
<dbReference type="GO" id="GO:0003677">
    <property type="term" value="F:DNA binding"/>
    <property type="evidence" value="ECO:0007669"/>
    <property type="project" value="InterPro"/>
</dbReference>
<dbReference type="SUPFAM" id="SSF53335">
    <property type="entry name" value="S-adenosyl-L-methionine-dependent methyltransferases"/>
    <property type="match status" value="1"/>
</dbReference>
<dbReference type="RefSeq" id="WP_122330138.1">
    <property type="nucleotide sequence ID" value="NZ_JAQDYY010000001.1"/>
</dbReference>
<evidence type="ECO:0000313" key="6">
    <source>
        <dbReference type="Proteomes" id="UP000266644"/>
    </source>
</evidence>
<dbReference type="EMBL" id="QRJE01000008">
    <property type="protein sequence ID" value="RHH14492.1"/>
    <property type="molecule type" value="Genomic_DNA"/>
</dbReference>
<dbReference type="PRINTS" id="PR00507">
    <property type="entry name" value="N12N6MTFRASE"/>
</dbReference>
<dbReference type="InterPro" id="IPR014001">
    <property type="entry name" value="Helicase_ATP-bd"/>
</dbReference>
<dbReference type="SMART" id="SM00490">
    <property type="entry name" value="HELICc"/>
    <property type="match status" value="1"/>
</dbReference>
<dbReference type="Pfam" id="PF02384">
    <property type="entry name" value="N6_Mtase"/>
    <property type="match status" value="1"/>
</dbReference>
<evidence type="ECO:0000256" key="2">
    <source>
        <dbReference type="ARBA" id="ARBA00022747"/>
    </source>
</evidence>
<sequence>MYPIIPQQIPQNRRSEVNEKILFCIDTDNNALTKEIIFNCYSGIGGLHNLKQEDYDSYHDYSEAKKEIEIGQFFTPHAICKQMVELISPEPSDLVMDMCCGMGNFFNYLPNPYNAYGFDIDQNAVKVAKALYPMANIEITDLRCYRPEMDFDLVIGNPPFNLDFNGESSQSFYFDKAYWALKPAGILLVIVPSSFMQSEFWDKTRISFVNRYFSFIGQTQLHPNAFAEVGVHNFNTKIMAFMRYSDSIDMKPYKADEFLSMEEMKVQIDAAKEIRQQVRIQLAREAKRRDSSNERFEFLVKKYLFELKTHPHLRKHYAKAIALVTKLRNQKTPMYVSKEEYEAWERRKLTPDKVLPVLKRYITNQNVVPRKEVALVRTAYGFRLKEYSHNLLKGIEKKSASIHNLILKRDVLPALPKMTPAQEEQYRRAEKYIARRRREYERQSQPLSEMKCDRKLASYISKLAFINKKGEKVTFTKLQRHDMNWIFQKRYSLLNWQQGSGKTGVAYYFGKLQLLRKTVKNVVVLAPANAINLTWVPFMEMNHENYVLITRPEHLEKVKQGDFLLVSLSLLDGLKRSLKRFVKMQSKKLCLLFDESDEITNPSSKRTKLTLNIFRRLHTKLLDTGTTTRNNIGELYSQFELLYNNSVNMMCMCDIIYYEDKEHEIRQMCNDDYGRPFPPKGGNSLFKSCFCPGKASVFGIEKHNQDIYNQDALSKLINKTILTRKFRDFAGDKYTIKTHNIEMGEGEEAVYEKILKEFYSICYLFFSNTGDTRKESSLQIVRQIQLLIKSCSIPHMLPGYTGTELPNKLKHIGKMVDGLQEKVAIGCTSLAAVDIYAGYLGKRFPDRPLFIIKGDVNFKQRSCIIDRFEATENGILVSTQQSLKSSVNIPSCNEVIIEALQWNVSKMEQFYFRFIRLDSEAHTHVHFVTYKDSIEQNLMALVLTKERLNEFIKTGEVMEESEIFKEFDISPSMIETLLRREKDDKGRFHISWGTQQVS</sequence>
<dbReference type="GO" id="GO:0008170">
    <property type="term" value="F:N-methyltransferase activity"/>
    <property type="evidence" value="ECO:0007669"/>
    <property type="project" value="InterPro"/>
</dbReference>
<dbReference type="GO" id="GO:0009307">
    <property type="term" value="P:DNA restriction-modification system"/>
    <property type="evidence" value="ECO:0007669"/>
    <property type="project" value="UniProtKB-KW"/>
</dbReference>
<gene>
    <name evidence="5" type="ORF">DW228_06650</name>
</gene>
<keyword evidence="5" id="KW-0378">Hydrolase</keyword>
<keyword evidence="2" id="KW-0680">Restriction system</keyword>
<dbReference type="Gene3D" id="3.40.50.150">
    <property type="entry name" value="Vaccinia Virus protein VP39"/>
    <property type="match status" value="1"/>
</dbReference>
<dbReference type="InterPro" id="IPR001650">
    <property type="entry name" value="Helicase_C-like"/>
</dbReference>
<comment type="caution">
    <text evidence="5">The sequence shown here is derived from an EMBL/GenBank/DDBJ whole genome shotgun (WGS) entry which is preliminary data.</text>
</comment>
<dbReference type="InterPro" id="IPR027417">
    <property type="entry name" value="P-loop_NTPase"/>
</dbReference>
<evidence type="ECO:0000259" key="4">
    <source>
        <dbReference type="PROSITE" id="PS51194"/>
    </source>
</evidence>
<accession>A0A396C6Z8</accession>
<feature type="domain" description="Helicase C-terminal" evidence="4">
    <location>
        <begin position="808"/>
        <end position="963"/>
    </location>
</feature>
<keyword evidence="5" id="KW-0067">ATP-binding</keyword>
<dbReference type="PROSITE" id="PS51192">
    <property type="entry name" value="HELICASE_ATP_BIND_1"/>
    <property type="match status" value="1"/>
</dbReference>
<dbReference type="AlphaFoldDB" id="A0A396C6Z8"/>
<dbReference type="Proteomes" id="UP000266644">
    <property type="component" value="Unassembled WGS sequence"/>
</dbReference>
<dbReference type="SUPFAM" id="SSF52540">
    <property type="entry name" value="P-loop containing nucleoside triphosphate hydrolases"/>
    <property type="match status" value="2"/>
</dbReference>